<evidence type="ECO:0000313" key="3">
    <source>
        <dbReference type="EMBL" id="CAJ0600807.1"/>
    </source>
</evidence>
<dbReference type="Gene3D" id="3.40.33.10">
    <property type="entry name" value="CAP"/>
    <property type="match status" value="3"/>
</dbReference>
<dbReference type="PANTHER" id="PTHR10334">
    <property type="entry name" value="CYSTEINE-RICH SECRETORY PROTEIN-RELATED"/>
    <property type="match status" value="1"/>
</dbReference>
<dbReference type="EMBL" id="CATQJL010000305">
    <property type="protein sequence ID" value="CAJ0600807.1"/>
    <property type="molecule type" value="Genomic_DNA"/>
</dbReference>
<dbReference type="InterPro" id="IPR001283">
    <property type="entry name" value="CRISP-related"/>
</dbReference>
<evidence type="ECO:0000313" key="4">
    <source>
        <dbReference type="Proteomes" id="UP001176961"/>
    </source>
</evidence>
<dbReference type="Proteomes" id="UP001176961">
    <property type="component" value="Unassembled WGS sequence"/>
</dbReference>
<dbReference type="CDD" id="cd05380">
    <property type="entry name" value="CAP_euk"/>
    <property type="match status" value="3"/>
</dbReference>
<name>A0AA36GZ54_CYLNA</name>
<feature type="compositionally biased region" description="Low complexity" evidence="1">
    <location>
        <begin position="444"/>
        <end position="454"/>
    </location>
</feature>
<reference evidence="3" key="1">
    <citation type="submission" date="2023-07" db="EMBL/GenBank/DDBJ databases">
        <authorList>
            <consortium name="CYATHOMIX"/>
        </authorList>
    </citation>
    <scope>NUCLEOTIDE SEQUENCE</scope>
    <source>
        <strain evidence="3">N/A</strain>
    </source>
</reference>
<accession>A0AA36GZ54</accession>
<evidence type="ECO:0000256" key="1">
    <source>
        <dbReference type="SAM" id="MobiDB-lite"/>
    </source>
</evidence>
<feature type="region of interest" description="Disordered" evidence="1">
    <location>
        <begin position="418"/>
        <end position="456"/>
    </location>
</feature>
<feature type="compositionally biased region" description="Polar residues" evidence="1">
    <location>
        <begin position="428"/>
        <end position="438"/>
    </location>
</feature>
<sequence length="645" mass="71213">MRFCLVITVTSLSLASSQFPDYSPICSKDGFTVYDSEIVLEAVNGERENLRKGTRQNGPNGDNLPAAWDMKTLKWNCELEQLARNAVKGCPESIQEIDSAKRPQGKAEIFTYYKDTSDTSMAPPLMNNIHALISRDSITREGFKEISENGIKYNDETNLANYANLVRASTTEIGCAEGDCSGLTDALYCITNQPPLAAGDYVSGQACILPAKDKADILSTIERYRGKLENGTQQNGPNGDTLPAALGMQTLNWSCELEKQARIALNDQCPKGDDVADFANAVKDKAGIFQTKNVDTDNEETNSITEVLESFLNSINNESLTDISAGIKYSGEMNLRGYADLVRANTTEIACAKTICNDSDSSDNVYSVYCITNTAPLKNGELIYETLGTTTTNSTMTTTTNSAITTTTNSTITMTTTMTTTTTKKPKLSTTPCPTASTMRKVPRTTTPCPTLPRSARARRKAREVFNLIKEKALFPEAELEDKEICPDSFMTDRLRIRFLEMHNYRRALVALGKISFKGKSLPQAQNMQKLRYDCKLEEKAAHYASQCPERSFRGSSIKEIGENFLRIGDSVGDFEEAVNATVSIWWAGARRFGAIDPSMLLKSRNFGPRILSFTQMAWATTRYIGCSIVKCSSSYVSVCRYQPR</sequence>
<proteinExistence type="predicted"/>
<keyword evidence="4" id="KW-1185">Reference proteome</keyword>
<gene>
    <name evidence="3" type="ORF">CYNAS_LOCUS12790</name>
</gene>
<feature type="domain" description="SCP" evidence="2">
    <location>
        <begin position="494"/>
        <end position="645"/>
    </location>
</feature>
<evidence type="ECO:0000259" key="2">
    <source>
        <dbReference type="SMART" id="SM00198"/>
    </source>
</evidence>
<protein>
    <recommendedName>
        <fullName evidence="2">SCP domain-containing protein</fullName>
    </recommendedName>
</protein>
<comment type="caution">
    <text evidence="3">The sequence shown here is derived from an EMBL/GenBank/DDBJ whole genome shotgun (WGS) entry which is preliminary data.</text>
</comment>
<dbReference type="InterPro" id="IPR035940">
    <property type="entry name" value="CAP_sf"/>
</dbReference>
<dbReference type="SMART" id="SM00198">
    <property type="entry name" value="SCP"/>
    <property type="match status" value="1"/>
</dbReference>
<organism evidence="3 4">
    <name type="scientific">Cylicocyclus nassatus</name>
    <name type="common">Nematode worm</name>
    <dbReference type="NCBI Taxonomy" id="53992"/>
    <lineage>
        <taxon>Eukaryota</taxon>
        <taxon>Metazoa</taxon>
        <taxon>Ecdysozoa</taxon>
        <taxon>Nematoda</taxon>
        <taxon>Chromadorea</taxon>
        <taxon>Rhabditida</taxon>
        <taxon>Rhabditina</taxon>
        <taxon>Rhabditomorpha</taxon>
        <taxon>Strongyloidea</taxon>
        <taxon>Strongylidae</taxon>
        <taxon>Cylicocyclus</taxon>
    </lineage>
</organism>
<dbReference type="Pfam" id="PF00188">
    <property type="entry name" value="CAP"/>
    <property type="match status" value="3"/>
</dbReference>
<dbReference type="InterPro" id="IPR014044">
    <property type="entry name" value="CAP_dom"/>
</dbReference>
<feature type="non-terminal residue" evidence="3">
    <location>
        <position position="645"/>
    </location>
</feature>
<dbReference type="SUPFAM" id="SSF55797">
    <property type="entry name" value="PR-1-like"/>
    <property type="match status" value="3"/>
</dbReference>
<dbReference type="AlphaFoldDB" id="A0AA36GZ54"/>